<dbReference type="Proteomes" id="UP001596087">
    <property type="component" value="Unassembled WGS sequence"/>
</dbReference>
<evidence type="ECO:0000313" key="2">
    <source>
        <dbReference type="EMBL" id="MFC5175599.1"/>
    </source>
</evidence>
<gene>
    <name evidence="2" type="ORF">ACFPGP_02880</name>
</gene>
<dbReference type="RefSeq" id="WP_378586614.1">
    <property type="nucleotide sequence ID" value="NZ_JBHSKD010000003.1"/>
</dbReference>
<accession>A0ABW0BE58</accession>
<feature type="compositionally biased region" description="Basic and acidic residues" evidence="1">
    <location>
        <begin position="136"/>
        <end position="146"/>
    </location>
</feature>
<feature type="region of interest" description="Disordered" evidence="1">
    <location>
        <begin position="123"/>
        <end position="146"/>
    </location>
</feature>
<sequence length="146" mass="15902">MAMPRKLPVEFGVVFPYGAYAVGEVQPVRDYDKSTREQLVQAVDPDTGLLLWSVEVVDADPEAKKSTRTMAVKVSAKVQPVLPDSISGLPFTPVEFERLTATAYIEQNGDFSKVAWSLRAGDVRAPARNQTAPQKVGEKPAQKVSA</sequence>
<dbReference type="EMBL" id="JBHSKD010000003">
    <property type="protein sequence ID" value="MFC5175599.1"/>
    <property type="molecule type" value="Genomic_DNA"/>
</dbReference>
<organism evidence="2 3">
    <name type="scientific">Nocardioides taihuensis</name>
    <dbReference type="NCBI Taxonomy" id="1835606"/>
    <lineage>
        <taxon>Bacteria</taxon>
        <taxon>Bacillati</taxon>
        <taxon>Actinomycetota</taxon>
        <taxon>Actinomycetes</taxon>
        <taxon>Propionibacteriales</taxon>
        <taxon>Nocardioidaceae</taxon>
        <taxon>Nocardioides</taxon>
    </lineage>
</organism>
<proteinExistence type="predicted"/>
<evidence type="ECO:0000313" key="3">
    <source>
        <dbReference type="Proteomes" id="UP001596087"/>
    </source>
</evidence>
<comment type="caution">
    <text evidence="2">The sequence shown here is derived from an EMBL/GenBank/DDBJ whole genome shotgun (WGS) entry which is preliminary data.</text>
</comment>
<keyword evidence="3" id="KW-1185">Reference proteome</keyword>
<name>A0ABW0BE58_9ACTN</name>
<evidence type="ECO:0000256" key="1">
    <source>
        <dbReference type="SAM" id="MobiDB-lite"/>
    </source>
</evidence>
<reference evidence="3" key="1">
    <citation type="journal article" date="2019" name="Int. J. Syst. Evol. Microbiol.">
        <title>The Global Catalogue of Microorganisms (GCM) 10K type strain sequencing project: providing services to taxonomists for standard genome sequencing and annotation.</title>
        <authorList>
            <consortium name="The Broad Institute Genomics Platform"/>
            <consortium name="The Broad Institute Genome Sequencing Center for Infectious Disease"/>
            <person name="Wu L."/>
            <person name="Ma J."/>
        </authorList>
    </citation>
    <scope>NUCLEOTIDE SEQUENCE [LARGE SCALE GENOMIC DNA]</scope>
    <source>
        <strain evidence="3">DFY41</strain>
    </source>
</reference>
<protein>
    <submittedName>
        <fullName evidence="2">Plasmid replication, integration and excision activator</fullName>
    </submittedName>
</protein>